<name>A0AAU9UXA9_EUPED</name>
<dbReference type="GO" id="GO:0000014">
    <property type="term" value="F:single-stranded DNA endodeoxyribonuclease activity"/>
    <property type="evidence" value="ECO:0007669"/>
    <property type="project" value="TreeGrafter"/>
</dbReference>
<dbReference type="PANTHER" id="PTHR46060">
    <property type="entry name" value="MARINER MOS1 TRANSPOSASE-LIKE PROTEIN"/>
    <property type="match status" value="1"/>
</dbReference>
<dbReference type="GO" id="GO:0000793">
    <property type="term" value="C:condensed chromosome"/>
    <property type="evidence" value="ECO:0007669"/>
    <property type="project" value="TreeGrafter"/>
</dbReference>
<dbReference type="GO" id="GO:0044547">
    <property type="term" value="F:DNA topoisomerase binding"/>
    <property type="evidence" value="ECO:0007669"/>
    <property type="project" value="TreeGrafter"/>
</dbReference>
<reference evidence="1" key="1">
    <citation type="submission" date="2022-03" db="EMBL/GenBank/DDBJ databases">
        <authorList>
            <person name="Tunstrom K."/>
        </authorList>
    </citation>
    <scope>NUCLEOTIDE SEQUENCE</scope>
</reference>
<dbReference type="GO" id="GO:0044774">
    <property type="term" value="P:mitotic DNA integrity checkpoint signaling"/>
    <property type="evidence" value="ECO:0007669"/>
    <property type="project" value="TreeGrafter"/>
</dbReference>
<dbReference type="GO" id="GO:0003690">
    <property type="term" value="F:double-stranded DNA binding"/>
    <property type="evidence" value="ECO:0007669"/>
    <property type="project" value="TreeGrafter"/>
</dbReference>
<dbReference type="GO" id="GO:0006303">
    <property type="term" value="P:double-strand break repair via nonhomologous end joining"/>
    <property type="evidence" value="ECO:0007669"/>
    <property type="project" value="TreeGrafter"/>
</dbReference>
<accession>A0AAU9UXA9</accession>
<dbReference type="GO" id="GO:0046975">
    <property type="term" value="F:histone H3K36 methyltransferase activity"/>
    <property type="evidence" value="ECO:0007669"/>
    <property type="project" value="TreeGrafter"/>
</dbReference>
<dbReference type="GO" id="GO:0003697">
    <property type="term" value="F:single-stranded DNA binding"/>
    <property type="evidence" value="ECO:0007669"/>
    <property type="project" value="TreeGrafter"/>
</dbReference>
<dbReference type="GO" id="GO:0042800">
    <property type="term" value="F:histone H3K4 methyltransferase activity"/>
    <property type="evidence" value="ECO:0007669"/>
    <property type="project" value="TreeGrafter"/>
</dbReference>
<dbReference type="AlphaFoldDB" id="A0AAU9UXA9"/>
<evidence type="ECO:0008006" key="3">
    <source>
        <dbReference type="Google" id="ProtNLM"/>
    </source>
</evidence>
<dbReference type="GO" id="GO:0000729">
    <property type="term" value="P:DNA double-strand break processing"/>
    <property type="evidence" value="ECO:0007669"/>
    <property type="project" value="TreeGrafter"/>
</dbReference>
<dbReference type="GO" id="GO:0031297">
    <property type="term" value="P:replication fork processing"/>
    <property type="evidence" value="ECO:0007669"/>
    <property type="project" value="TreeGrafter"/>
</dbReference>
<sequence length="92" mass="10822">MMGKLARLQPALVNRSAPLLLHDNARPHTAQQTVSTIWITFWREKNSIPERQYKMPLKSSLPPRPAEFFKKGTNKLPLRWQKWIDSMGNYFD</sequence>
<organism evidence="1 2">
    <name type="scientific">Euphydryas editha</name>
    <name type="common">Edith's checkerspot</name>
    <dbReference type="NCBI Taxonomy" id="104508"/>
    <lineage>
        <taxon>Eukaryota</taxon>
        <taxon>Metazoa</taxon>
        <taxon>Ecdysozoa</taxon>
        <taxon>Arthropoda</taxon>
        <taxon>Hexapoda</taxon>
        <taxon>Insecta</taxon>
        <taxon>Pterygota</taxon>
        <taxon>Neoptera</taxon>
        <taxon>Endopterygota</taxon>
        <taxon>Lepidoptera</taxon>
        <taxon>Glossata</taxon>
        <taxon>Ditrysia</taxon>
        <taxon>Papilionoidea</taxon>
        <taxon>Nymphalidae</taxon>
        <taxon>Nymphalinae</taxon>
        <taxon>Euphydryas</taxon>
    </lineage>
</organism>
<dbReference type="PANTHER" id="PTHR46060:SF2">
    <property type="entry name" value="HISTONE-LYSINE N-METHYLTRANSFERASE SETMAR"/>
    <property type="match status" value="1"/>
</dbReference>
<evidence type="ECO:0000313" key="2">
    <source>
        <dbReference type="Proteomes" id="UP001153954"/>
    </source>
</evidence>
<comment type="caution">
    <text evidence="1">The sequence shown here is derived from an EMBL/GenBank/DDBJ whole genome shotgun (WGS) entry which is preliminary data.</text>
</comment>
<proteinExistence type="predicted"/>
<dbReference type="GO" id="GO:0035861">
    <property type="term" value="C:site of double-strand break"/>
    <property type="evidence" value="ECO:0007669"/>
    <property type="project" value="TreeGrafter"/>
</dbReference>
<dbReference type="GO" id="GO:0015074">
    <property type="term" value="P:DNA integration"/>
    <property type="evidence" value="ECO:0007669"/>
    <property type="project" value="TreeGrafter"/>
</dbReference>
<dbReference type="InterPro" id="IPR052709">
    <property type="entry name" value="Transposase-MT_Hybrid"/>
</dbReference>
<dbReference type="Proteomes" id="UP001153954">
    <property type="component" value="Unassembled WGS sequence"/>
</dbReference>
<keyword evidence="2" id="KW-1185">Reference proteome</keyword>
<protein>
    <recommendedName>
        <fullName evidence="3">Transposase</fullName>
    </recommendedName>
</protein>
<evidence type="ECO:0000313" key="1">
    <source>
        <dbReference type="EMBL" id="CAH2103661.1"/>
    </source>
</evidence>
<dbReference type="GO" id="GO:0005634">
    <property type="term" value="C:nucleus"/>
    <property type="evidence" value="ECO:0007669"/>
    <property type="project" value="TreeGrafter"/>
</dbReference>
<gene>
    <name evidence="1" type="ORF">EEDITHA_LOCUS18142</name>
</gene>
<dbReference type="EMBL" id="CAKOGL010000026">
    <property type="protein sequence ID" value="CAH2103661.1"/>
    <property type="molecule type" value="Genomic_DNA"/>
</dbReference>